<dbReference type="PROSITE" id="PS51257">
    <property type="entry name" value="PROKAR_LIPOPROTEIN"/>
    <property type="match status" value="1"/>
</dbReference>
<reference evidence="4 5" key="1">
    <citation type="submission" date="2013-09" db="EMBL/GenBank/DDBJ databases">
        <authorList>
            <person name="Zeng Z."/>
            <person name="Chen C."/>
        </authorList>
    </citation>
    <scope>NUCLEOTIDE SEQUENCE [LARGE SCALE GENOMIC DNA]</scope>
    <source>
        <strain evidence="4 5">WB 3.3-2</strain>
    </source>
</reference>
<evidence type="ECO:0000313" key="4">
    <source>
        <dbReference type="EMBL" id="KGO85163.1"/>
    </source>
</evidence>
<evidence type="ECO:0000256" key="2">
    <source>
        <dbReference type="ARBA" id="ARBA00022729"/>
    </source>
</evidence>
<evidence type="ECO:0000259" key="3">
    <source>
        <dbReference type="Pfam" id="PF09375"/>
    </source>
</evidence>
<protein>
    <submittedName>
        <fullName evidence="4">Iron-regulated protein A</fullName>
    </submittedName>
</protein>
<dbReference type="OrthoDB" id="650514at2"/>
<organism evidence="4 5">
    <name type="scientific">Flavobacterium rivuli WB 3.3-2 = DSM 21788</name>
    <dbReference type="NCBI Taxonomy" id="1121895"/>
    <lineage>
        <taxon>Bacteria</taxon>
        <taxon>Pseudomonadati</taxon>
        <taxon>Bacteroidota</taxon>
        <taxon>Flavobacteriia</taxon>
        <taxon>Flavobacteriales</taxon>
        <taxon>Flavobacteriaceae</taxon>
        <taxon>Flavobacterium</taxon>
    </lineage>
</organism>
<evidence type="ECO:0000256" key="1">
    <source>
        <dbReference type="ARBA" id="ARBA00004196"/>
    </source>
</evidence>
<dbReference type="InterPro" id="IPR018976">
    <property type="entry name" value="Imelysin-like"/>
</dbReference>
<dbReference type="InterPro" id="IPR034984">
    <property type="entry name" value="Imelysin-like_IPPA"/>
</dbReference>
<keyword evidence="2" id="KW-0732">Signal</keyword>
<evidence type="ECO:0000313" key="5">
    <source>
        <dbReference type="Proteomes" id="UP000030152"/>
    </source>
</evidence>
<dbReference type="EMBL" id="JRLX01000026">
    <property type="protein sequence ID" value="KGO85163.1"/>
    <property type="molecule type" value="Genomic_DNA"/>
</dbReference>
<dbReference type="InterPro" id="IPR038352">
    <property type="entry name" value="Imelysin_sf"/>
</dbReference>
<dbReference type="STRING" id="1121895.GCA_000378485_02062"/>
<dbReference type="eggNOG" id="COG3489">
    <property type="taxonomic scope" value="Bacteria"/>
</dbReference>
<proteinExistence type="predicted"/>
<keyword evidence="5" id="KW-1185">Reference proteome</keyword>
<comment type="subcellular location">
    <subcellularLocation>
        <location evidence="1">Cell envelope</location>
    </subcellularLocation>
</comment>
<feature type="domain" description="Imelysin-like" evidence="3">
    <location>
        <begin position="45"/>
        <end position="344"/>
    </location>
</feature>
<gene>
    <name evidence="4" type="ORF">Q765_17495</name>
</gene>
<sequence length="370" mass="39410">MKKLFIAFAVIAFAAGCSSGDSNEAVTSGSYDRTALLTGWADNIIIPAFTNYQAEVNALSEKTATYTTTPTTENLIALRASWLAAYKAYQYVGIHDIGKASELYLIESTNIFPTDAAGITANIASGNYVLTQPVQYAKQGFPALDFLINGLGTTDDAIVSFYTTNARATGYKKYVTDVVARIKTTADAIVADWNGGYRATYIANTTTSISGAVGQTTNNFIKNYEKDVRFPKLGVPAGLFSNGTTYPDKVEAFYKKDVSKELLLDAIKASQDFFNGKNFTTGAEGPGLKGYLDAVSAGGSTPLSGVINSKYAAAITAVNGLNNNLSQQITTDNTAAVNAYNAVQQVVIFTKVDMLNALHIPIDYVDGDGD</sequence>
<accession>A0A0A2M167</accession>
<dbReference type="Pfam" id="PF09375">
    <property type="entry name" value="Peptidase_M75"/>
    <property type="match status" value="1"/>
</dbReference>
<dbReference type="Gene3D" id="1.20.1420.20">
    <property type="entry name" value="M75 peptidase, HXXE motif"/>
    <property type="match status" value="1"/>
</dbReference>
<dbReference type="AlphaFoldDB" id="A0A0A2M167"/>
<name>A0A0A2M167_9FLAO</name>
<dbReference type="CDD" id="cd14659">
    <property type="entry name" value="Imelysin-like_IPPA"/>
    <property type="match status" value="1"/>
</dbReference>
<dbReference type="RefSeq" id="WP_026299998.1">
    <property type="nucleotide sequence ID" value="NZ_JRLX01000026.1"/>
</dbReference>
<dbReference type="GO" id="GO:0030313">
    <property type="term" value="C:cell envelope"/>
    <property type="evidence" value="ECO:0007669"/>
    <property type="project" value="UniProtKB-SubCell"/>
</dbReference>
<dbReference type="Proteomes" id="UP000030152">
    <property type="component" value="Unassembled WGS sequence"/>
</dbReference>
<comment type="caution">
    <text evidence="4">The sequence shown here is derived from an EMBL/GenBank/DDBJ whole genome shotgun (WGS) entry which is preliminary data.</text>
</comment>